<accession>A0A420WML2</accession>
<evidence type="ECO:0000313" key="4">
    <source>
        <dbReference type="Proteomes" id="UP000277424"/>
    </source>
</evidence>
<dbReference type="PANTHER" id="PTHR47495">
    <property type="entry name" value="ALDEHYDE DEHYDROGENASE"/>
    <property type="match status" value="1"/>
</dbReference>
<dbReference type="SUPFAM" id="SSF56003">
    <property type="entry name" value="Molybdenum cofactor-binding domain"/>
    <property type="match status" value="2"/>
</dbReference>
<dbReference type="Gene3D" id="3.90.1170.50">
    <property type="entry name" value="Aldehyde oxidase/xanthine dehydrogenase, a/b hammerhead"/>
    <property type="match status" value="1"/>
</dbReference>
<dbReference type="PIRSF" id="PIRSF036389">
    <property type="entry name" value="IOR_B"/>
    <property type="match status" value="1"/>
</dbReference>
<dbReference type="Proteomes" id="UP000277424">
    <property type="component" value="Unassembled WGS sequence"/>
</dbReference>
<dbReference type="SMART" id="SM01008">
    <property type="entry name" value="Ald_Xan_dh_C"/>
    <property type="match status" value="1"/>
</dbReference>
<dbReference type="EMBL" id="RBIG01000001">
    <property type="protein sequence ID" value="RKQ72288.1"/>
    <property type="molecule type" value="Genomic_DNA"/>
</dbReference>
<dbReference type="RefSeq" id="WP_121219062.1">
    <property type="nucleotide sequence ID" value="NZ_RBIG01000001.1"/>
</dbReference>
<keyword evidence="1" id="KW-1133">Transmembrane helix</keyword>
<dbReference type="OrthoDB" id="9767994at2"/>
<proteinExistence type="predicted"/>
<comment type="caution">
    <text evidence="3">The sequence shown here is derived from an EMBL/GenBank/DDBJ whole genome shotgun (WGS) entry which is preliminary data.</text>
</comment>
<dbReference type="AlphaFoldDB" id="A0A420WML2"/>
<dbReference type="InterPro" id="IPR046867">
    <property type="entry name" value="AldOxase/xan_DH_MoCoBD2"/>
</dbReference>
<dbReference type="InterPro" id="IPR006311">
    <property type="entry name" value="TAT_signal"/>
</dbReference>
<keyword evidence="1" id="KW-0812">Transmembrane</keyword>
<dbReference type="NCBIfam" id="TIGR01409">
    <property type="entry name" value="TAT_signal_seq"/>
    <property type="match status" value="1"/>
</dbReference>
<dbReference type="InterPro" id="IPR000674">
    <property type="entry name" value="Ald_Oxase/Xan_DH_a/b"/>
</dbReference>
<feature type="transmembrane region" description="Helical" evidence="1">
    <location>
        <begin position="12"/>
        <end position="31"/>
    </location>
</feature>
<evidence type="ECO:0000256" key="1">
    <source>
        <dbReference type="SAM" id="Phobius"/>
    </source>
</evidence>
<dbReference type="Pfam" id="PF20256">
    <property type="entry name" value="MoCoBD_2"/>
    <property type="match status" value="2"/>
</dbReference>
<evidence type="ECO:0000313" key="3">
    <source>
        <dbReference type="EMBL" id="RKQ72288.1"/>
    </source>
</evidence>
<dbReference type="Gene3D" id="3.30.365.10">
    <property type="entry name" value="Aldehyde oxidase/xanthine dehydrogenase, molybdopterin binding domain"/>
    <property type="match status" value="4"/>
</dbReference>
<protein>
    <submittedName>
        <fullName evidence="3">Isoquinoline 1-oxidoreductase beta subunit</fullName>
    </submittedName>
</protein>
<dbReference type="GO" id="GO:0016491">
    <property type="term" value="F:oxidoreductase activity"/>
    <property type="evidence" value="ECO:0007669"/>
    <property type="project" value="InterPro"/>
</dbReference>
<sequence length="723" mass="77598">MTTTIDVTRRGFMVGTAVAGFSLGFPIPFLSGKANAQAGFPDEINAWVVVRPDEQVIIRIARSEMGQGTLTGLAQLVVEELECDWANVTTEYPTPATNLERGRVWQSFSTGGSRGIRESHDYVRMGGATAREMLIMAAAREWGVAPGECRASKGVITHAASGRSTTFGKVAEAASRLEVPTGVQLKDPKDWTVIGQPLKRLDTAEKVTGKQVYGADLKLPGMLNAAIRQCPVFGGTLDSFDESAVLSMPGVKKVVAVDGNAVAVVADRWWQAKSALDALPITWNEGANAKVTSASIDDFVKEGLTADQAFVGNSNGDAEAALAKAERTVEAVYSYPFQNHATMEPMNATAVWTEDRCEVWCPTQNGEAALAATSEAAGLPLQQCDVHKLHLGGGFGRRGAFHDYVRQAVLIAREFPGTPVKLLWSREEDMTHGMYHPITQCKLTAGLDANGDVTAFRVRISGQSILAGVMPQRLSNGADMITFQCYLPQGDHAISYSFPNLLVDHAMRNPHVPPGFWRGVNANQNSVYTECFIDEVAHAAGKDPLEFRLKLMDKHPKNAAVLRAVAERAGWGSPAPEGVFRGLAQCTAFGSHIATCAEVSVTNGQLKIHRIVAATDCGHVVNPQQVEAQVEGSFAYGLSAMLYGECTVADGRIEQQNFDSYQIMRIAEMPEVETIIMPSGGFWGGVGEPTIAVAAPAVLNAIFAATGKRIRDLPLSKHDLGSA</sequence>
<evidence type="ECO:0000259" key="2">
    <source>
        <dbReference type="SMART" id="SM01008"/>
    </source>
</evidence>
<gene>
    <name evidence="3" type="ORF">BCL74_0050</name>
</gene>
<dbReference type="PANTHER" id="PTHR47495:SF2">
    <property type="entry name" value="ALDEHYDE DEHYDROGENASE"/>
    <property type="match status" value="1"/>
</dbReference>
<dbReference type="PROSITE" id="PS51318">
    <property type="entry name" value="TAT"/>
    <property type="match status" value="1"/>
</dbReference>
<dbReference type="Pfam" id="PF02738">
    <property type="entry name" value="MoCoBD_1"/>
    <property type="match status" value="1"/>
</dbReference>
<dbReference type="InterPro" id="IPR019546">
    <property type="entry name" value="TAT_signal_bac_arc"/>
</dbReference>
<organism evidence="3 4">
    <name type="scientific">Oceanibaculum indicum</name>
    <dbReference type="NCBI Taxonomy" id="526216"/>
    <lineage>
        <taxon>Bacteria</taxon>
        <taxon>Pseudomonadati</taxon>
        <taxon>Pseudomonadota</taxon>
        <taxon>Alphaproteobacteria</taxon>
        <taxon>Rhodospirillales</taxon>
        <taxon>Oceanibaculaceae</taxon>
        <taxon>Oceanibaculum</taxon>
    </lineage>
</organism>
<reference evidence="3 4" key="1">
    <citation type="submission" date="2018-10" db="EMBL/GenBank/DDBJ databases">
        <title>Comparative analysis of microorganisms from saline springs in Andes Mountain Range, Colombia.</title>
        <authorList>
            <person name="Rubin E."/>
        </authorList>
    </citation>
    <scope>NUCLEOTIDE SEQUENCE [LARGE SCALE GENOMIC DNA]</scope>
    <source>
        <strain evidence="3 4">USBA 36</strain>
    </source>
</reference>
<feature type="domain" description="Aldehyde oxidase/xanthine dehydrogenase a/b hammerhead" evidence="2">
    <location>
        <begin position="208"/>
        <end position="287"/>
    </location>
</feature>
<dbReference type="InterPro" id="IPR012368">
    <property type="entry name" value="OxRdtase_Mopterin-bd_su_IorB"/>
</dbReference>
<keyword evidence="1" id="KW-0472">Membrane</keyword>
<dbReference type="InterPro" id="IPR008274">
    <property type="entry name" value="AldOxase/xan_DH_MoCoBD1"/>
</dbReference>
<name>A0A420WML2_9PROT</name>
<dbReference type="InterPro" id="IPR037165">
    <property type="entry name" value="AldOxase/xan_DH_Mopterin-bd_sf"/>
</dbReference>
<dbReference type="InterPro" id="IPR052516">
    <property type="entry name" value="N-heterocyclic_Hydroxylase"/>
</dbReference>